<dbReference type="PROSITE" id="PS51257">
    <property type="entry name" value="PROKAR_LIPOPROTEIN"/>
    <property type="match status" value="1"/>
</dbReference>
<dbReference type="Proteomes" id="UP001200557">
    <property type="component" value="Unassembled WGS sequence"/>
</dbReference>
<protein>
    <submittedName>
        <fullName evidence="2">DUF1194 domain-containing protein</fullName>
    </submittedName>
</protein>
<keyword evidence="1" id="KW-0732">Signal</keyword>
<feature type="chain" id="PRO_5046033796" evidence="1">
    <location>
        <begin position="30"/>
        <end position="256"/>
    </location>
</feature>
<comment type="caution">
    <text evidence="2">The sequence shown here is derived from an EMBL/GenBank/DDBJ whole genome shotgun (WGS) entry which is preliminary data.</text>
</comment>
<evidence type="ECO:0000313" key="2">
    <source>
        <dbReference type="EMBL" id="MCF2869893.1"/>
    </source>
</evidence>
<reference evidence="2 3" key="1">
    <citation type="submission" date="2022-01" db="EMBL/GenBank/DDBJ databases">
        <title>Octadecabacter sp. nov., isolated from a marine alga.</title>
        <authorList>
            <person name="Jin M.S."/>
            <person name="Kim H.M."/>
            <person name="Han D.M."/>
            <person name="Jung J.J."/>
            <person name="Jeon C.O."/>
        </authorList>
    </citation>
    <scope>NUCLEOTIDE SEQUENCE [LARGE SCALE GENOMIC DNA]</scope>
    <source>
        <strain evidence="2 3">G9-8</strain>
    </source>
</reference>
<feature type="signal peptide" evidence="1">
    <location>
        <begin position="1"/>
        <end position="29"/>
    </location>
</feature>
<dbReference type="Pfam" id="PF06707">
    <property type="entry name" value="DUF1194"/>
    <property type="match status" value="1"/>
</dbReference>
<dbReference type="EMBL" id="JAKGAQ010000001">
    <property type="protein sequence ID" value="MCF2869893.1"/>
    <property type="molecule type" value="Genomic_DNA"/>
</dbReference>
<proteinExistence type="predicted"/>
<dbReference type="RefSeq" id="WP_235224016.1">
    <property type="nucleotide sequence ID" value="NZ_JAKGAQ010000001.1"/>
</dbReference>
<accession>A0ABS9CRS0</accession>
<dbReference type="InterPro" id="IPR036465">
    <property type="entry name" value="vWFA_dom_sf"/>
</dbReference>
<evidence type="ECO:0000256" key="1">
    <source>
        <dbReference type="SAM" id="SignalP"/>
    </source>
</evidence>
<dbReference type="SUPFAM" id="SSF53300">
    <property type="entry name" value="vWA-like"/>
    <property type="match status" value="1"/>
</dbReference>
<keyword evidence="3" id="KW-1185">Reference proteome</keyword>
<dbReference type="InterPro" id="IPR010607">
    <property type="entry name" value="DUF1194"/>
</dbReference>
<dbReference type="Gene3D" id="3.40.50.410">
    <property type="entry name" value="von Willebrand factor, type A domain"/>
    <property type="match status" value="1"/>
</dbReference>
<sequence>MDRTRVIQGFRMMRVLLLLGAICCGTSVAAQSCRQALVLALDVSGSVNQTEYRQQTDGLAAALDAPDVRDLILSGIEAPVVLAVYEWSSRNHQYVIQPWIRLDSAVALDAAIARIRGHRPVRAGLKTALGTSLTFAAGMLDQQSQCWELTIDVSGDGRNNIGPTARQAYSLGGFERVTVNALVVGDPLGGTIDSNGLSGELLRSYFEDEVIRGPQAFVMVANGYGDYADAMRLKLIRELTLPMLGQLSLPRRPAGN</sequence>
<evidence type="ECO:0000313" key="3">
    <source>
        <dbReference type="Proteomes" id="UP001200557"/>
    </source>
</evidence>
<gene>
    <name evidence="2" type="ORF">L0664_02320</name>
</gene>
<organism evidence="2 3">
    <name type="scientific">Octadecabacter dasysiphoniae</name>
    <dbReference type="NCBI Taxonomy" id="2909341"/>
    <lineage>
        <taxon>Bacteria</taxon>
        <taxon>Pseudomonadati</taxon>
        <taxon>Pseudomonadota</taxon>
        <taxon>Alphaproteobacteria</taxon>
        <taxon>Rhodobacterales</taxon>
        <taxon>Roseobacteraceae</taxon>
        <taxon>Octadecabacter</taxon>
    </lineage>
</organism>
<name>A0ABS9CRS0_9RHOB</name>